<evidence type="ECO:0000313" key="2">
    <source>
        <dbReference type="EMBL" id="CAD9080242.1"/>
    </source>
</evidence>
<dbReference type="EMBL" id="HBGD01004227">
    <property type="protein sequence ID" value="CAD9080242.1"/>
    <property type="molecule type" value="Transcribed_RNA"/>
</dbReference>
<dbReference type="AlphaFoldDB" id="A0A7S1PFC0"/>
<gene>
    <name evidence="2" type="ORF">PCOS0759_LOCUS3482</name>
</gene>
<accession>A0A7S1PFC0</accession>
<name>A0A7S1PFC0_9EUKA</name>
<keyword evidence="1" id="KW-0732">Signal</keyword>
<organism evidence="2">
    <name type="scientific">Percolomonas cosmopolitus</name>
    <dbReference type="NCBI Taxonomy" id="63605"/>
    <lineage>
        <taxon>Eukaryota</taxon>
        <taxon>Discoba</taxon>
        <taxon>Heterolobosea</taxon>
        <taxon>Tetramitia</taxon>
        <taxon>Eutetramitia</taxon>
        <taxon>Percolomonadidae</taxon>
        <taxon>Percolomonas</taxon>
    </lineage>
</organism>
<reference evidence="2" key="1">
    <citation type="submission" date="2021-01" db="EMBL/GenBank/DDBJ databases">
        <authorList>
            <person name="Corre E."/>
            <person name="Pelletier E."/>
            <person name="Niang G."/>
            <person name="Scheremetjew M."/>
            <person name="Finn R."/>
            <person name="Kale V."/>
            <person name="Holt S."/>
            <person name="Cochrane G."/>
            <person name="Meng A."/>
            <person name="Brown T."/>
            <person name="Cohen L."/>
        </authorList>
    </citation>
    <scope>NUCLEOTIDE SEQUENCE</scope>
    <source>
        <strain evidence="2">WS</strain>
    </source>
</reference>
<protein>
    <recommendedName>
        <fullName evidence="3">Secreted protein</fullName>
    </recommendedName>
</protein>
<proteinExistence type="predicted"/>
<feature type="signal peptide" evidence="1">
    <location>
        <begin position="1"/>
        <end position="20"/>
    </location>
</feature>
<evidence type="ECO:0000256" key="1">
    <source>
        <dbReference type="SAM" id="SignalP"/>
    </source>
</evidence>
<evidence type="ECO:0008006" key="3">
    <source>
        <dbReference type="Google" id="ProtNLM"/>
    </source>
</evidence>
<feature type="chain" id="PRO_5031487444" description="Secreted protein" evidence="1">
    <location>
        <begin position="21"/>
        <end position="100"/>
    </location>
</feature>
<sequence>MWSVSFEFLWILVNSLGAGGIRLNQETEERHFVHSTPFLMEHIRKSVACSHNSVLLPNSSFAALSRDNPPHNHRSAFDKKFLPIHLHISSPPLFSSSSIP</sequence>